<dbReference type="Pfam" id="PF20150">
    <property type="entry name" value="2EXR"/>
    <property type="match status" value="1"/>
</dbReference>
<dbReference type="OrthoDB" id="3506358at2759"/>
<dbReference type="EMBL" id="FJOG01000009">
    <property type="protein sequence ID" value="CZR57116.1"/>
    <property type="molecule type" value="Genomic_DNA"/>
</dbReference>
<dbReference type="PANTHER" id="PTHR35910">
    <property type="entry name" value="2EXR DOMAIN-CONTAINING PROTEIN"/>
    <property type="match status" value="1"/>
</dbReference>
<name>A0A1L7WWH9_9HELO</name>
<sequence length="211" mass="23835">MSQSTELGVTTFTCFPRLPAELQVMIYHAMMPGPRRVHMTFRKGLESRLGSSTPIPALLHLNRDARYEALKKYKLRFGTDNYGPLVYFNSDLDVLSFGPDDRGFANLSHFDTRVWTCLSESGANFVWKKVAKYCSRTLRTISIDLRMNNAEILHLFHKLEALESLKKVVVYHPEWNDVDTPRVLDDSLISPVITAAAVTYMGGSYGTLAAL</sequence>
<dbReference type="InterPro" id="IPR045518">
    <property type="entry name" value="2EXR"/>
</dbReference>
<reference evidence="2 3" key="1">
    <citation type="submission" date="2016-03" db="EMBL/GenBank/DDBJ databases">
        <authorList>
            <person name="Ploux O."/>
        </authorList>
    </citation>
    <scope>NUCLEOTIDE SEQUENCE [LARGE SCALE GENOMIC DNA]</scope>
    <source>
        <strain evidence="2 3">UAMH 11012</strain>
    </source>
</reference>
<feature type="domain" description="2EXR" evidence="1">
    <location>
        <begin position="12"/>
        <end position="95"/>
    </location>
</feature>
<gene>
    <name evidence="2" type="ORF">PAC_07005</name>
</gene>
<evidence type="ECO:0000313" key="3">
    <source>
        <dbReference type="Proteomes" id="UP000184330"/>
    </source>
</evidence>
<dbReference type="AlphaFoldDB" id="A0A1L7WWH9"/>
<protein>
    <recommendedName>
        <fullName evidence="1">2EXR domain-containing protein</fullName>
    </recommendedName>
</protein>
<dbReference type="STRING" id="576137.A0A1L7WWH9"/>
<keyword evidence="3" id="KW-1185">Reference proteome</keyword>
<proteinExistence type="predicted"/>
<dbReference type="PANTHER" id="PTHR35910:SF6">
    <property type="entry name" value="2EXR DOMAIN-CONTAINING PROTEIN"/>
    <property type="match status" value="1"/>
</dbReference>
<evidence type="ECO:0000313" key="2">
    <source>
        <dbReference type="EMBL" id="CZR57116.1"/>
    </source>
</evidence>
<organism evidence="2 3">
    <name type="scientific">Phialocephala subalpina</name>
    <dbReference type="NCBI Taxonomy" id="576137"/>
    <lineage>
        <taxon>Eukaryota</taxon>
        <taxon>Fungi</taxon>
        <taxon>Dikarya</taxon>
        <taxon>Ascomycota</taxon>
        <taxon>Pezizomycotina</taxon>
        <taxon>Leotiomycetes</taxon>
        <taxon>Helotiales</taxon>
        <taxon>Mollisiaceae</taxon>
        <taxon>Phialocephala</taxon>
        <taxon>Phialocephala fortinii species complex</taxon>
    </lineage>
</organism>
<dbReference type="Proteomes" id="UP000184330">
    <property type="component" value="Unassembled WGS sequence"/>
</dbReference>
<accession>A0A1L7WWH9</accession>
<evidence type="ECO:0000259" key="1">
    <source>
        <dbReference type="Pfam" id="PF20150"/>
    </source>
</evidence>